<evidence type="ECO:0000313" key="7">
    <source>
        <dbReference type="EMBL" id="NBJ91364.1"/>
    </source>
</evidence>
<proteinExistence type="predicted"/>
<sequence>MNTNMLLRSFMFLPAYNSKFIDKALCSNADALILDMEDAVPPEKRQSSRDNIIQYHNNGAFHQKNIFIRINEIGTKDFSEDIMQLILPDITGLMPSKIMNAEDIIFLDKLLNVMELKKNIDVGTIKLAPLIETTKAVMDVQRIAQSSKRLVALCFGGEDYLNDLGSTYTYQETAFIFPRAIIVNAARSAGLLPIDTPYLNVMDIEGFEKKECEAYKNGFAGCLLLNPRQIEPANRVFSPDAKKIEYSKKVIEAVNLVTSEKKSGVVMLDGVMVGPPMRKRAQSVLEQNKLINLKK</sequence>
<evidence type="ECO:0000256" key="3">
    <source>
        <dbReference type="ARBA" id="ARBA00022842"/>
    </source>
</evidence>
<dbReference type="EMBL" id="QZDT01000001">
    <property type="protein sequence ID" value="NBJ91364.1"/>
    <property type="molecule type" value="Genomic_DNA"/>
</dbReference>
<dbReference type="Pfam" id="PF03328">
    <property type="entry name" value="HpcH_HpaI"/>
    <property type="match status" value="1"/>
</dbReference>
<dbReference type="InterPro" id="IPR005000">
    <property type="entry name" value="Aldolase/citrate-lyase_domain"/>
</dbReference>
<dbReference type="GO" id="GO:0016829">
    <property type="term" value="F:lyase activity"/>
    <property type="evidence" value="ECO:0007669"/>
    <property type="project" value="UniProtKB-KW"/>
</dbReference>
<dbReference type="InterPro" id="IPR011206">
    <property type="entry name" value="Citrate_lyase_beta/mcl1/mcl2"/>
</dbReference>
<dbReference type="PIRSF" id="PIRSF015582">
    <property type="entry name" value="Cit_lyase_B"/>
    <property type="match status" value="1"/>
</dbReference>
<evidence type="ECO:0000313" key="8">
    <source>
        <dbReference type="Proteomes" id="UP001154420"/>
    </source>
</evidence>
<dbReference type="PANTHER" id="PTHR32308">
    <property type="entry name" value="LYASE BETA SUBUNIT, PUTATIVE (AFU_ORTHOLOGUE AFUA_4G13030)-RELATED"/>
    <property type="match status" value="1"/>
</dbReference>
<feature type="binding site" evidence="5">
    <location>
        <position position="159"/>
    </location>
    <ligand>
        <name>Mg(2+)</name>
        <dbReference type="ChEBI" id="CHEBI:18420"/>
    </ligand>
</feature>
<protein>
    <submittedName>
        <fullName evidence="7">CoA ester lyase</fullName>
    </submittedName>
</protein>
<evidence type="ECO:0000259" key="6">
    <source>
        <dbReference type="Pfam" id="PF03328"/>
    </source>
</evidence>
<keyword evidence="3 5" id="KW-0460">Magnesium</keyword>
<dbReference type="GO" id="GO:0006107">
    <property type="term" value="P:oxaloacetate metabolic process"/>
    <property type="evidence" value="ECO:0007669"/>
    <property type="project" value="TreeGrafter"/>
</dbReference>
<evidence type="ECO:0000256" key="5">
    <source>
        <dbReference type="PIRSR" id="PIRSR015582-2"/>
    </source>
</evidence>
<dbReference type="AlphaFoldDB" id="A0A9X5BCX2"/>
<organism evidence="7 8">
    <name type="scientific">Parablautia muri</name>
    <dbReference type="NCBI Taxonomy" id="2320879"/>
    <lineage>
        <taxon>Bacteria</taxon>
        <taxon>Bacillati</taxon>
        <taxon>Bacillota</taxon>
        <taxon>Clostridia</taxon>
        <taxon>Lachnospirales</taxon>
        <taxon>Lachnospiraceae</taxon>
        <taxon>Parablautia</taxon>
    </lineage>
</organism>
<keyword evidence="7" id="KW-0456">Lyase</keyword>
<dbReference type="Proteomes" id="UP001154420">
    <property type="component" value="Unassembled WGS sequence"/>
</dbReference>
<dbReference type="GO" id="GO:0000287">
    <property type="term" value="F:magnesium ion binding"/>
    <property type="evidence" value="ECO:0007669"/>
    <property type="project" value="TreeGrafter"/>
</dbReference>
<dbReference type="InterPro" id="IPR015813">
    <property type="entry name" value="Pyrv/PenolPyrv_kinase-like_dom"/>
</dbReference>
<dbReference type="OrthoDB" id="9786940at2"/>
<name>A0A9X5BCX2_9FIRM</name>
<dbReference type="Gene3D" id="3.20.20.60">
    <property type="entry name" value="Phosphoenolpyruvate-binding domains"/>
    <property type="match status" value="1"/>
</dbReference>
<reference evidence="7" key="1">
    <citation type="submission" date="2018-09" db="EMBL/GenBank/DDBJ databases">
        <title>Murine metabolic-syndrome-specific gut microbial biobank.</title>
        <authorList>
            <person name="Liu C."/>
        </authorList>
    </citation>
    <scope>NUCLEOTIDE SEQUENCE</scope>
    <source>
        <strain evidence="7">D42-62</strain>
    </source>
</reference>
<evidence type="ECO:0000256" key="2">
    <source>
        <dbReference type="ARBA" id="ARBA00022723"/>
    </source>
</evidence>
<gene>
    <name evidence="7" type="ORF">D5281_01875</name>
</gene>
<accession>A0A9X5BCX2</accession>
<evidence type="ECO:0000256" key="4">
    <source>
        <dbReference type="PIRSR" id="PIRSR015582-1"/>
    </source>
</evidence>
<dbReference type="PANTHER" id="PTHR32308:SF10">
    <property type="entry name" value="CITRATE LYASE SUBUNIT BETA"/>
    <property type="match status" value="1"/>
</dbReference>
<evidence type="ECO:0000256" key="1">
    <source>
        <dbReference type="ARBA" id="ARBA00001946"/>
    </source>
</evidence>
<dbReference type="RefSeq" id="WP_160558435.1">
    <property type="nucleotide sequence ID" value="NZ_QZDT01000001.1"/>
</dbReference>
<dbReference type="SUPFAM" id="SSF51621">
    <property type="entry name" value="Phosphoenolpyruvate/pyruvate domain"/>
    <property type="match status" value="1"/>
</dbReference>
<dbReference type="InterPro" id="IPR040442">
    <property type="entry name" value="Pyrv_kinase-like_dom_sf"/>
</dbReference>
<keyword evidence="8" id="KW-1185">Reference proteome</keyword>
<feature type="binding site" evidence="4">
    <location>
        <position position="69"/>
    </location>
    <ligand>
        <name>substrate</name>
    </ligand>
</feature>
<comment type="cofactor">
    <cofactor evidence="1">
        <name>Mg(2+)</name>
        <dbReference type="ChEBI" id="CHEBI:18420"/>
    </cofactor>
</comment>
<keyword evidence="2 5" id="KW-0479">Metal-binding</keyword>
<feature type="binding site" evidence="5">
    <location>
        <position position="132"/>
    </location>
    <ligand>
        <name>Mg(2+)</name>
        <dbReference type="ChEBI" id="CHEBI:18420"/>
    </ligand>
</feature>
<feature type="binding site" evidence="4">
    <location>
        <position position="132"/>
    </location>
    <ligand>
        <name>substrate</name>
    </ligand>
</feature>
<feature type="domain" description="HpcH/HpaI aldolase/citrate lyase" evidence="6">
    <location>
        <begin position="8"/>
        <end position="227"/>
    </location>
</feature>
<comment type="caution">
    <text evidence="7">The sequence shown here is derived from an EMBL/GenBank/DDBJ whole genome shotgun (WGS) entry which is preliminary data.</text>
</comment>